<keyword evidence="9" id="KW-1185">Reference proteome</keyword>
<keyword evidence="1" id="KW-0001">2Fe-2S</keyword>
<dbReference type="PROSITE" id="PS51354">
    <property type="entry name" value="GLUTAREDOXIN_2"/>
    <property type="match status" value="1"/>
</dbReference>
<dbReference type="Pfam" id="PF00462">
    <property type="entry name" value="Glutaredoxin"/>
    <property type="match status" value="1"/>
</dbReference>
<dbReference type="GO" id="GO:0015036">
    <property type="term" value="F:disulfide oxidoreductase activity"/>
    <property type="evidence" value="ECO:0007669"/>
    <property type="project" value="UniProtKB-ARBA"/>
</dbReference>
<feature type="domain" description="Glutaredoxin" evidence="7">
    <location>
        <begin position="38"/>
        <end position="104"/>
    </location>
</feature>
<dbReference type="Proteomes" id="UP000658997">
    <property type="component" value="Unassembled WGS sequence"/>
</dbReference>
<accession>A0A8H8TUB5</accession>
<dbReference type="EMBL" id="ULHB01000073">
    <property type="protein sequence ID" value="SYW80422.1"/>
    <property type="molecule type" value="Genomic_DNA"/>
</dbReference>
<dbReference type="GO" id="GO:0044571">
    <property type="term" value="P:[2Fe-2S] cluster assembly"/>
    <property type="evidence" value="ECO:0007669"/>
    <property type="project" value="UniProtKB-ARBA"/>
</dbReference>
<reference evidence="8" key="1">
    <citation type="submission" date="2018-08" db="EMBL/GenBank/DDBJ databases">
        <authorList>
            <person name="Guldener U."/>
        </authorList>
    </citation>
    <scope>NUCLEOTIDE SEQUENCE</scope>
    <source>
        <strain evidence="8">UB2</strain>
    </source>
</reference>
<gene>
    <name evidence="8" type="ORF">UBRO2_03690</name>
</gene>
<comment type="caution">
    <text evidence="8">The sequence shown here is derived from an EMBL/GenBank/DDBJ whole genome shotgun (WGS) entry which is preliminary data.</text>
</comment>
<keyword evidence="3" id="KW-0408">Iron</keyword>
<dbReference type="GO" id="GO:0051537">
    <property type="term" value="F:2 iron, 2 sulfur cluster binding"/>
    <property type="evidence" value="ECO:0007669"/>
    <property type="project" value="UniProtKB-KW"/>
</dbReference>
<dbReference type="InterPro" id="IPR002109">
    <property type="entry name" value="Glutaredoxin"/>
</dbReference>
<name>A0A8H8TUB5_9BASI</name>
<evidence type="ECO:0000256" key="6">
    <source>
        <dbReference type="ARBA" id="ARBA00067618"/>
    </source>
</evidence>
<keyword evidence="5" id="KW-0676">Redox-active center</keyword>
<keyword evidence="4" id="KW-0411">Iron-sulfur</keyword>
<dbReference type="PANTHER" id="PTHR10293:SF16">
    <property type="entry name" value="GLUTAREDOXIN-RELATED PROTEIN 5, MITOCHONDRIAL"/>
    <property type="match status" value="1"/>
</dbReference>
<sequence length="114" mass="12728">MSTPTLRNVTPIYTTFSRLLSTEARSKIDSAVKSNPLVIFMKGTPKTPMCGFSRAVIQVVQVQGVKPDLLKTFNCLEDQELREGIKEYSDWPTIPQVYVDGEFVGGCDILINSR</sequence>
<evidence type="ECO:0000256" key="2">
    <source>
        <dbReference type="ARBA" id="ARBA00022723"/>
    </source>
</evidence>
<organism evidence="8 9">
    <name type="scientific">Ustilago bromivora</name>
    <dbReference type="NCBI Taxonomy" id="307758"/>
    <lineage>
        <taxon>Eukaryota</taxon>
        <taxon>Fungi</taxon>
        <taxon>Dikarya</taxon>
        <taxon>Basidiomycota</taxon>
        <taxon>Ustilaginomycotina</taxon>
        <taxon>Ustilaginomycetes</taxon>
        <taxon>Ustilaginales</taxon>
        <taxon>Ustilaginaceae</taxon>
        <taxon>Ustilago</taxon>
    </lineage>
</organism>
<evidence type="ECO:0000256" key="1">
    <source>
        <dbReference type="ARBA" id="ARBA00022714"/>
    </source>
</evidence>
<dbReference type="InterPro" id="IPR036249">
    <property type="entry name" value="Thioredoxin-like_sf"/>
</dbReference>
<proteinExistence type="predicted"/>
<dbReference type="PANTHER" id="PTHR10293">
    <property type="entry name" value="GLUTAREDOXIN FAMILY MEMBER"/>
    <property type="match status" value="1"/>
</dbReference>
<dbReference type="CDD" id="cd03028">
    <property type="entry name" value="GRX_PICOT_like"/>
    <property type="match status" value="1"/>
</dbReference>
<protein>
    <recommendedName>
        <fullName evidence="6">Monothiol glutaredoxin-5, mitochondrial</fullName>
    </recommendedName>
</protein>
<dbReference type="GO" id="GO:0005759">
    <property type="term" value="C:mitochondrial matrix"/>
    <property type="evidence" value="ECO:0007669"/>
    <property type="project" value="TreeGrafter"/>
</dbReference>
<dbReference type="InterPro" id="IPR004480">
    <property type="entry name" value="Monothiol_GRX-rel"/>
</dbReference>
<dbReference type="Gene3D" id="3.40.30.10">
    <property type="entry name" value="Glutaredoxin"/>
    <property type="match status" value="1"/>
</dbReference>
<dbReference type="FunFam" id="3.40.30.10:FF:000005">
    <property type="entry name" value="Glutaredoxin 5"/>
    <property type="match status" value="1"/>
</dbReference>
<evidence type="ECO:0000313" key="9">
    <source>
        <dbReference type="Proteomes" id="UP000658997"/>
    </source>
</evidence>
<evidence type="ECO:0000256" key="5">
    <source>
        <dbReference type="ARBA" id="ARBA00023284"/>
    </source>
</evidence>
<evidence type="ECO:0000259" key="7">
    <source>
        <dbReference type="Pfam" id="PF00462"/>
    </source>
</evidence>
<dbReference type="InterPro" id="IPR033658">
    <property type="entry name" value="GRX_PICOT-like"/>
</dbReference>
<evidence type="ECO:0000256" key="4">
    <source>
        <dbReference type="ARBA" id="ARBA00023014"/>
    </source>
</evidence>
<keyword evidence="2" id="KW-0479">Metal-binding</keyword>
<dbReference type="AlphaFoldDB" id="A0A8H8TUB5"/>
<evidence type="ECO:0000313" key="8">
    <source>
        <dbReference type="EMBL" id="SYW80422.1"/>
    </source>
</evidence>
<evidence type="ECO:0000256" key="3">
    <source>
        <dbReference type="ARBA" id="ARBA00023004"/>
    </source>
</evidence>
<dbReference type="SUPFAM" id="SSF52833">
    <property type="entry name" value="Thioredoxin-like"/>
    <property type="match status" value="1"/>
</dbReference>
<dbReference type="GO" id="GO:0046872">
    <property type="term" value="F:metal ion binding"/>
    <property type="evidence" value="ECO:0007669"/>
    <property type="project" value="UniProtKB-KW"/>
</dbReference>